<reference evidence="1 2" key="1">
    <citation type="submission" date="2015-10" db="EMBL/GenBank/DDBJ databases">
        <title>Genome sequencing and analysis of members of genus Stenotrophomonas.</title>
        <authorList>
            <person name="Patil P.P."/>
            <person name="Midha S."/>
            <person name="Patil P.B."/>
        </authorList>
    </citation>
    <scope>NUCLEOTIDE SEQUENCE [LARGE SCALE GENOMIC DNA]</scope>
    <source>
        <strain evidence="1 2">JCM 9942</strain>
    </source>
</reference>
<dbReference type="InterPro" id="IPR010980">
    <property type="entry name" value="Cyt_c/b562"/>
</dbReference>
<keyword evidence="2" id="KW-1185">Reference proteome</keyword>
<dbReference type="EMBL" id="LLXS01000002">
    <property type="protein sequence ID" value="KRG45323.1"/>
    <property type="molecule type" value="Genomic_DNA"/>
</dbReference>
<dbReference type="InterPro" id="IPR015984">
    <property type="entry name" value="Cyt_c_prime_subgr"/>
</dbReference>
<sequence>MSDPVRTQSKASRYLFILVLGLLLGVVATVMAMRAIQERQDHFPDSLMTVLAKQSQLLGESQKQNRCAPSDVAPRLQTLRALSNDLDLAFPGLKDDARFQQHASQFRATLNDALASVPSDCAALAVTLQKLGSDCKACHQDFK</sequence>
<dbReference type="GO" id="GO:0022900">
    <property type="term" value="P:electron transport chain"/>
    <property type="evidence" value="ECO:0007669"/>
    <property type="project" value="InterPro"/>
</dbReference>
<dbReference type="RefSeq" id="WP_054658960.1">
    <property type="nucleotide sequence ID" value="NZ_BAZI01000124.1"/>
</dbReference>
<evidence type="ECO:0000313" key="1">
    <source>
        <dbReference type="EMBL" id="KRG45323.1"/>
    </source>
</evidence>
<evidence type="ECO:0008006" key="3">
    <source>
        <dbReference type="Google" id="ProtNLM"/>
    </source>
</evidence>
<protein>
    <recommendedName>
        <fullName evidence="3">Cytochrome C</fullName>
    </recommendedName>
</protein>
<dbReference type="SUPFAM" id="SSF47175">
    <property type="entry name" value="Cytochromes"/>
    <property type="match status" value="1"/>
</dbReference>
<dbReference type="GO" id="GO:0005506">
    <property type="term" value="F:iron ion binding"/>
    <property type="evidence" value="ECO:0007669"/>
    <property type="project" value="InterPro"/>
</dbReference>
<dbReference type="PRINTS" id="PR00608">
    <property type="entry name" value="CYTCHROMECII"/>
</dbReference>
<name>A0A0R0AJG7_9GAMM</name>
<dbReference type="OrthoDB" id="5984407at2"/>
<proteinExistence type="predicted"/>
<evidence type="ECO:0000313" key="2">
    <source>
        <dbReference type="Proteomes" id="UP000050836"/>
    </source>
</evidence>
<accession>A0A0R0AJG7</accession>
<dbReference type="InterPro" id="IPR002321">
    <property type="entry name" value="Cyt_c_II"/>
</dbReference>
<dbReference type="GO" id="GO:0009055">
    <property type="term" value="F:electron transfer activity"/>
    <property type="evidence" value="ECO:0007669"/>
    <property type="project" value="InterPro"/>
</dbReference>
<dbReference type="PROSITE" id="PS51009">
    <property type="entry name" value="CYTCII"/>
    <property type="match status" value="1"/>
</dbReference>
<dbReference type="Pfam" id="PF01322">
    <property type="entry name" value="Cytochrom_C_2"/>
    <property type="match status" value="1"/>
</dbReference>
<dbReference type="AlphaFoldDB" id="A0A0R0AJG7"/>
<gene>
    <name evidence="1" type="ORF">ARC78_02700</name>
</gene>
<dbReference type="GO" id="GO:0020037">
    <property type="term" value="F:heme binding"/>
    <property type="evidence" value="ECO:0007669"/>
    <property type="project" value="InterPro"/>
</dbReference>
<organism evidence="1 2">
    <name type="scientific">Stenotrophomonas pictorum JCM 9942</name>
    <dbReference type="NCBI Taxonomy" id="1236960"/>
    <lineage>
        <taxon>Bacteria</taxon>
        <taxon>Pseudomonadati</taxon>
        <taxon>Pseudomonadota</taxon>
        <taxon>Gammaproteobacteria</taxon>
        <taxon>Lysobacterales</taxon>
        <taxon>Lysobacteraceae</taxon>
        <taxon>Stenotrophomonas</taxon>
    </lineage>
</organism>
<comment type="caution">
    <text evidence="1">The sequence shown here is derived from an EMBL/GenBank/DDBJ whole genome shotgun (WGS) entry which is preliminary data.</text>
</comment>
<dbReference type="Proteomes" id="UP000050836">
    <property type="component" value="Unassembled WGS sequence"/>
</dbReference>
<dbReference type="Gene3D" id="1.20.120.10">
    <property type="entry name" value="Cytochrome c/b562"/>
    <property type="match status" value="1"/>
</dbReference>